<dbReference type="Proteomes" id="UP000035996">
    <property type="component" value="Unassembled WGS sequence"/>
</dbReference>
<dbReference type="OrthoDB" id="9782993at2"/>
<dbReference type="Pfam" id="PF18277">
    <property type="entry name" value="AbrB_C"/>
    <property type="match status" value="1"/>
</dbReference>
<dbReference type="InterPro" id="IPR052731">
    <property type="entry name" value="B_subtilis_Trans_State_Reg"/>
</dbReference>
<dbReference type="PATRIC" id="fig|157733.3.peg.2528"/>
<reference evidence="1" key="1">
    <citation type="submission" date="2015-06" db="EMBL/GenBank/DDBJ databases">
        <authorList>
            <person name="Liu B."/>
            <person name="Wang J."/>
            <person name="Zhu Y."/>
            <person name="Liu G."/>
            <person name="Chen Q."/>
            <person name="Zheng C."/>
            <person name="Che J."/>
            <person name="Ge C."/>
            <person name="Shi H."/>
            <person name="Pan Z."/>
            <person name="Liu X."/>
        </authorList>
    </citation>
    <scope>NUCLEOTIDE SEQUENCE [LARGE SCALE GENOMIC DNA]</scope>
    <source>
        <strain evidence="1">DSM 16346</strain>
    </source>
</reference>
<dbReference type="InterPro" id="IPR007159">
    <property type="entry name" value="SpoVT-AbrB_dom"/>
</dbReference>
<gene>
    <name evidence="1" type="ORF">AB986_01595</name>
</gene>
<evidence type="ECO:0000313" key="1">
    <source>
        <dbReference type="EMBL" id="KMM38046.1"/>
    </source>
</evidence>
<dbReference type="InterPro" id="IPR037914">
    <property type="entry name" value="SpoVT-AbrB_sf"/>
</dbReference>
<dbReference type="NCBIfam" id="TIGR01439">
    <property type="entry name" value="lp_hng_hel_AbrB"/>
    <property type="match status" value="1"/>
</dbReference>
<keyword evidence="2" id="KW-1185">Reference proteome</keyword>
<dbReference type="GO" id="GO:0003677">
    <property type="term" value="F:DNA binding"/>
    <property type="evidence" value="ECO:0007669"/>
    <property type="project" value="UniProtKB-UniRule"/>
</dbReference>
<dbReference type="Pfam" id="PF04014">
    <property type="entry name" value="MazE_antitoxin"/>
    <property type="match status" value="1"/>
</dbReference>
<organism evidence="1 2">
    <name type="scientific">Guptibacillus hwajinpoensis</name>
    <dbReference type="NCBI Taxonomy" id="208199"/>
    <lineage>
        <taxon>Bacteria</taxon>
        <taxon>Bacillati</taxon>
        <taxon>Bacillota</taxon>
        <taxon>Bacilli</taxon>
        <taxon>Bacillales</taxon>
        <taxon>Guptibacillaceae</taxon>
        <taxon>Guptibacillus</taxon>
    </lineage>
</organism>
<dbReference type="PANTHER" id="PTHR36432:SF4">
    <property type="entry name" value="TRANSITION STATE REGULATOR ABH-RELATED"/>
    <property type="match status" value="1"/>
</dbReference>
<dbReference type="RefSeq" id="WP_048309129.1">
    <property type="nucleotide sequence ID" value="NZ_CP119526.1"/>
</dbReference>
<evidence type="ECO:0000313" key="2">
    <source>
        <dbReference type="Proteomes" id="UP000035996"/>
    </source>
</evidence>
<dbReference type="InterPro" id="IPR040678">
    <property type="entry name" value="AbrB_C"/>
</dbReference>
<dbReference type="EMBL" id="LELK01000001">
    <property type="protein sequence ID" value="KMM38046.1"/>
    <property type="molecule type" value="Genomic_DNA"/>
</dbReference>
<dbReference type="STRING" id="157733.AB986_01595"/>
<protein>
    <submittedName>
        <fullName evidence="1">Uncharacterized protein</fullName>
    </submittedName>
</protein>
<dbReference type="PROSITE" id="PS51740">
    <property type="entry name" value="SPOVT_ABRB"/>
    <property type="match status" value="1"/>
</dbReference>
<dbReference type="PANTHER" id="PTHR36432">
    <property type="match status" value="1"/>
</dbReference>
<accession>A0A0J6CP74</accession>
<dbReference type="SUPFAM" id="SSF89447">
    <property type="entry name" value="AbrB/MazE/MraZ-like"/>
    <property type="match status" value="1"/>
</dbReference>
<dbReference type="Gene3D" id="2.10.260.10">
    <property type="match status" value="1"/>
</dbReference>
<name>A0A0J6CP74_9BACL</name>
<sequence>MKSTGVVRKIDELGRIVIPKELRRTLDIQVKDPIEIFTSDNKVILQKYQADMACMITGEVLDENKAFGNGNIILSPEGMAIMKQEIEMKLGLNSKEMQKAE</sequence>
<dbReference type="AlphaFoldDB" id="A0A0J6CP74"/>
<proteinExistence type="predicted"/>
<comment type="caution">
    <text evidence="1">The sequence shown here is derived from an EMBL/GenBank/DDBJ whole genome shotgun (WGS) entry which is preliminary data.</text>
</comment>
<dbReference type="SMART" id="SM00966">
    <property type="entry name" value="SpoVT_AbrB"/>
    <property type="match status" value="1"/>
</dbReference>
<dbReference type="GeneID" id="301325996"/>